<evidence type="ECO:0000313" key="3">
    <source>
        <dbReference type="Proteomes" id="UP001217500"/>
    </source>
</evidence>
<dbReference type="EMBL" id="CP116805">
    <property type="protein sequence ID" value="WCL53698.1"/>
    <property type="molecule type" value="Genomic_DNA"/>
</dbReference>
<proteinExistence type="predicted"/>
<dbReference type="KEGG" id="gso:PH603_14250"/>
<evidence type="ECO:0000313" key="2">
    <source>
        <dbReference type="EMBL" id="WCL53698.1"/>
    </source>
</evidence>
<organism evidence="2 3">
    <name type="scientific">Gimibacter soli</name>
    <dbReference type="NCBI Taxonomy" id="3024400"/>
    <lineage>
        <taxon>Bacteria</taxon>
        <taxon>Pseudomonadati</taxon>
        <taxon>Pseudomonadota</taxon>
        <taxon>Alphaproteobacteria</taxon>
        <taxon>Kordiimonadales</taxon>
        <taxon>Temperatibacteraceae</taxon>
        <taxon>Gimibacter</taxon>
    </lineage>
</organism>
<dbReference type="RefSeq" id="WP_289503226.1">
    <property type="nucleotide sequence ID" value="NZ_CP116805.1"/>
</dbReference>
<evidence type="ECO:0000256" key="1">
    <source>
        <dbReference type="SAM" id="Phobius"/>
    </source>
</evidence>
<gene>
    <name evidence="2" type="ORF">PH603_14250</name>
</gene>
<name>A0AAF0BGN7_9PROT</name>
<keyword evidence="1" id="KW-0472">Membrane</keyword>
<reference evidence="2" key="1">
    <citation type="submission" date="2023-01" db="EMBL/GenBank/DDBJ databases">
        <title>The genome sequence of Kordiimonadaceae bacterium 6D33.</title>
        <authorList>
            <person name="Liu Y."/>
        </authorList>
    </citation>
    <scope>NUCLEOTIDE SEQUENCE</scope>
    <source>
        <strain evidence="2">6D33</strain>
    </source>
</reference>
<sequence length="155" mass="17520">MLDFSDWIAVLALLVSTLSAYWAVSVKRLDLRVEVRKCRAELGAKVISCRSVAESNRLMLNDLFAINGMFGSSNMQAELEKLEAKLRRIDTFQRDAHGAKQLINWRAKFNLEKELSEIHDDLAEIGQLLDELSRQGASLAAELTETRSRMQAKPL</sequence>
<protein>
    <submittedName>
        <fullName evidence="2">Uncharacterized protein</fullName>
    </submittedName>
</protein>
<keyword evidence="3" id="KW-1185">Reference proteome</keyword>
<feature type="transmembrane region" description="Helical" evidence="1">
    <location>
        <begin position="6"/>
        <end position="24"/>
    </location>
</feature>
<dbReference type="AlphaFoldDB" id="A0AAF0BGN7"/>
<keyword evidence="1" id="KW-0812">Transmembrane</keyword>
<dbReference type="Proteomes" id="UP001217500">
    <property type="component" value="Chromosome"/>
</dbReference>
<keyword evidence="1" id="KW-1133">Transmembrane helix</keyword>
<accession>A0AAF0BGN7</accession>